<dbReference type="InterPro" id="IPR006976">
    <property type="entry name" value="VanZ-like"/>
</dbReference>
<reference evidence="2 3" key="1">
    <citation type="submission" date="2019-02" db="EMBL/GenBank/DDBJ databases">
        <title>Genomic Encyclopedia of Type Strains, Phase IV (KMG-IV): sequencing the most valuable type-strain genomes for metagenomic binning, comparative biology and taxonomic classification.</title>
        <authorList>
            <person name="Goeker M."/>
        </authorList>
    </citation>
    <scope>NUCLEOTIDE SEQUENCE [LARGE SCALE GENOMIC DNA]</scope>
    <source>
        <strain evidence="2 3">DSM 29486</strain>
    </source>
</reference>
<accession>A0A4Q7P0Y7</accession>
<dbReference type="OrthoDB" id="291892at2"/>
<dbReference type="Proteomes" id="UP000292927">
    <property type="component" value="Unassembled WGS sequence"/>
</dbReference>
<dbReference type="EMBL" id="SGXF01000006">
    <property type="protein sequence ID" value="RZS93030.1"/>
    <property type="molecule type" value="Genomic_DNA"/>
</dbReference>
<dbReference type="AlphaFoldDB" id="A0A4Q7P0Y7"/>
<evidence type="ECO:0000313" key="2">
    <source>
        <dbReference type="EMBL" id="RZS93030.1"/>
    </source>
</evidence>
<name>A0A4Q7P0Y7_9FIRM</name>
<dbReference type="Pfam" id="PF04892">
    <property type="entry name" value="VanZ"/>
    <property type="match status" value="1"/>
</dbReference>
<dbReference type="NCBIfam" id="NF037970">
    <property type="entry name" value="vanZ_1"/>
    <property type="match status" value="1"/>
</dbReference>
<dbReference type="RefSeq" id="WP_130436025.1">
    <property type="nucleotide sequence ID" value="NZ_SGXF01000006.1"/>
</dbReference>
<protein>
    <submittedName>
        <fullName evidence="2">VanZ family protein</fullName>
    </submittedName>
</protein>
<keyword evidence="3" id="KW-1185">Reference proteome</keyword>
<feature type="domain" description="VanZ-like" evidence="1">
    <location>
        <begin position="14"/>
        <end position="140"/>
    </location>
</feature>
<comment type="caution">
    <text evidence="2">The sequence shown here is derived from an EMBL/GenBank/DDBJ whole genome shotgun (WGS) entry which is preliminary data.</text>
</comment>
<gene>
    <name evidence="2" type="ORF">EV209_2776</name>
</gene>
<organism evidence="2 3">
    <name type="scientific">Cuneatibacter caecimuris</name>
    <dbReference type="NCBI Taxonomy" id="1796618"/>
    <lineage>
        <taxon>Bacteria</taxon>
        <taxon>Bacillati</taxon>
        <taxon>Bacillota</taxon>
        <taxon>Clostridia</taxon>
        <taxon>Lachnospirales</taxon>
        <taxon>Lachnospiraceae</taxon>
        <taxon>Cuneatibacter</taxon>
    </lineage>
</organism>
<evidence type="ECO:0000313" key="3">
    <source>
        <dbReference type="Proteomes" id="UP000292927"/>
    </source>
</evidence>
<sequence length="148" mass="16378">MKKQRDTKWIWLALTAGFTCFIFGNSALPGTVSSGNSGFALDILQNVLSFLGLPGEWLTEHVIRKSAHFAEYAALGLLLSKTWKMWFPESAWRKWPVLFLGLLTPVLDETLQLFVEGRSGQVSDVVLDFSGVLAGCFLAWAAGKIKNL</sequence>
<proteinExistence type="predicted"/>
<evidence type="ECO:0000259" key="1">
    <source>
        <dbReference type="Pfam" id="PF04892"/>
    </source>
</evidence>